<dbReference type="InterPro" id="IPR021136">
    <property type="entry name" value="Flagellar_hook_control-like_C"/>
</dbReference>
<dbReference type="PANTHER" id="PTHR37533:SF2">
    <property type="entry name" value="FLAGELLAR HOOK-LENGTH CONTROL PROTEIN"/>
    <property type="match status" value="1"/>
</dbReference>
<dbReference type="InterPro" id="IPR038610">
    <property type="entry name" value="FliK-like_C_sf"/>
</dbReference>
<feature type="region of interest" description="Disordered" evidence="1">
    <location>
        <begin position="650"/>
        <end position="686"/>
    </location>
</feature>
<keyword evidence="4" id="KW-1185">Reference proteome</keyword>
<keyword evidence="3" id="KW-0969">Cilium</keyword>
<accession>A0A1M5GMV3</accession>
<protein>
    <submittedName>
        <fullName evidence="3">Flagellar hook-length control protein FliK</fullName>
    </submittedName>
</protein>
<name>A0A1M5GMV3_9ALTE</name>
<reference evidence="4" key="1">
    <citation type="submission" date="2016-11" db="EMBL/GenBank/DDBJ databases">
        <authorList>
            <person name="Varghese N."/>
            <person name="Submissions S."/>
        </authorList>
    </citation>
    <scope>NUCLEOTIDE SEQUENCE [LARGE SCALE GENOMIC DNA]</scope>
    <source>
        <strain evidence="4">CGMCC 1.8995</strain>
    </source>
</reference>
<feature type="compositionally biased region" description="Low complexity" evidence="1">
    <location>
        <begin position="111"/>
        <end position="127"/>
    </location>
</feature>
<dbReference type="AlphaFoldDB" id="A0A1M5GMV3"/>
<feature type="compositionally biased region" description="Polar residues" evidence="1">
    <location>
        <begin position="19"/>
        <end position="32"/>
    </location>
</feature>
<feature type="compositionally biased region" description="Basic and acidic residues" evidence="1">
    <location>
        <begin position="676"/>
        <end position="685"/>
    </location>
</feature>
<dbReference type="Pfam" id="PF02120">
    <property type="entry name" value="Flg_hook"/>
    <property type="match status" value="1"/>
</dbReference>
<evidence type="ECO:0000256" key="1">
    <source>
        <dbReference type="SAM" id="MobiDB-lite"/>
    </source>
</evidence>
<evidence type="ECO:0000259" key="2">
    <source>
        <dbReference type="Pfam" id="PF02120"/>
    </source>
</evidence>
<evidence type="ECO:0000313" key="3">
    <source>
        <dbReference type="EMBL" id="SHG04881.1"/>
    </source>
</evidence>
<gene>
    <name evidence="3" type="ORF">SAMN05216361_1084</name>
</gene>
<dbReference type="STRING" id="634436.SAMN05216361_1084"/>
<feature type="compositionally biased region" description="Polar residues" evidence="1">
    <location>
        <begin position="1"/>
        <end position="10"/>
    </location>
</feature>
<dbReference type="PANTHER" id="PTHR37533">
    <property type="entry name" value="FLAGELLAR HOOK-LENGTH CONTROL PROTEIN"/>
    <property type="match status" value="1"/>
</dbReference>
<keyword evidence="3" id="KW-0966">Cell projection</keyword>
<feature type="compositionally biased region" description="Polar residues" evidence="1">
    <location>
        <begin position="75"/>
        <end position="110"/>
    </location>
</feature>
<feature type="region of interest" description="Disordered" evidence="1">
    <location>
        <begin position="1"/>
        <end position="133"/>
    </location>
</feature>
<dbReference type="InterPro" id="IPR052563">
    <property type="entry name" value="FliK"/>
</dbReference>
<dbReference type="Gene3D" id="3.30.750.140">
    <property type="match status" value="1"/>
</dbReference>
<feature type="compositionally biased region" description="Low complexity" evidence="1">
    <location>
        <begin position="650"/>
        <end position="663"/>
    </location>
</feature>
<keyword evidence="3" id="KW-0282">Flagellum</keyword>
<evidence type="ECO:0000313" key="4">
    <source>
        <dbReference type="Proteomes" id="UP000184520"/>
    </source>
</evidence>
<feature type="domain" description="Flagellar hook-length control protein-like C-terminal" evidence="2">
    <location>
        <begin position="575"/>
        <end position="657"/>
    </location>
</feature>
<organism evidence="3 4">
    <name type="scientific">Marisediminitalea aggregata</name>
    <dbReference type="NCBI Taxonomy" id="634436"/>
    <lineage>
        <taxon>Bacteria</taxon>
        <taxon>Pseudomonadati</taxon>
        <taxon>Pseudomonadota</taxon>
        <taxon>Gammaproteobacteria</taxon>
        <taxon>Alteromonadales</taxon>
        <taxon>Alteromonadaceae</taxon>
        <taxon>Marisediminitalea</taxon>
    </lineage>
</organism>
<dbReference type="EMBL" id="FQWD01000002">
    <property type="protein sequence ID" value="SHG04881.1"/>
    <property type="molecule type" value="Genomic_DNA"/>
</dbReference>
<dbReference type="CDD" id="cd17470">
    <property type="entry name" value="T3SS_Flik_C"/>
    <property type="match status" value="1"/>
</dbReference>
<dbReference type="Proteomes" id="UP000184520">
    <property type="component" value="Unassembled WGS sequence"/>
</dbReference>
<sequence>MQQLATQGSQIAALPDNPVTLSPDSTQTSAESGQFADVFSQHQRALERPGKAAQAAPKSEAVPPQTAPKNADDAATQTEQDSIPTESVEASEQVQAATVDKTVTSGNSQNTSSTATTDDVSTSESADLANTDDVSLNTLPDAVIPAVEVDNTASETDYLALVEALRTFEQKWPGVTGDKQPLPAEVAPEMKPPVDGLDVHQLENGKAQIIEDLNALMAQIAEAPELDASGQSAAITVEQSEAILADFMTLIAQFKGKADKSEVKGAEGNDGASLEKPVQPTLGLTDNVLPVEVQTENAELAADVDTDTALAPQPLSVAISLLSKIEALNKKDNAEIAPEQELVTQIADADTMLTLDVEQINESVIEVEESADPLLNQAAMLVGLMTQPTADKTASSGQVAAAKTEAVINPADSVVALESMLEQASDDTLAKVAQVITDTASAANPELSAAQQSQMKGMLVSGMEEMRAQLKQGHQPAIDLTALVAQVSAEVQPEQPVLPQQLLQDAQHIAQLAATSVMSDQKELQLNELLHNTRDLITQETRQQHSETVKSIQQQAALDKPVPLNQPQGQQQLAEKIRWMVNGRQSMAEIRLDPPEMGSMQIRLNVSGDSASVSFVVQSQHAKEMLADAMPRLRDMFSEQGIDLGESFVSQQQTGEQGEQQSGGQSGGGFDDNVPEDAKMNETRVVRQANGLIDDYV</sequence>
<proteinExistence type="predicted"/>